<name>A0AA94HRQ8_DESDE</name>
<gene>
    <name evidence="2" type="ORF">SAMN02910291_00763</name>
</gene>
<protein>
    <submittedName>
        <fullName evidence="2">Mu-like prophage protein gp29</fullName>
    </submittedName>
</protein>
<accession>A0AA94HRQ8</accession>
<feature type="compositionally biased region" description="Polar residues" evidence="1">
    <location>
        <begin position="425"/>
        <end position="441"/>
    </location>
</feature>
<dbReference type="InterPro" id="IPR009279">
    <property type="entry name" value="Portal_Mu"/>
</dbReference>
<comment type="caution">
    <text evidence="2">The sequence shown here is derived from an EMBL/GenBank/DDBJ whole genome shotgun (WGS) entry which is preliminary data.</text>
</comment>
<dbReference type="Pfam" id="PF06074">
    <property type="entry name" value="Portal_Mu"/>
    <property type="match status" value="1"/>
</dbReference>
<evidence type="ECO:0000313" key="3">
    <source>
        <dbReference type="Proteomes" id="UP000182680"/>
    </source>
</evidence>
<feature type="region of interest" description="Disordered" evidence="1">
    <location>
        <begin position="1"/>
        <end position="27"/>
    </location>
</feature>
<dbReference type="EMBL" id="FPIW01000008">
    <property type="protein sequence ID" value="SFW30411.1"/>
    <property type="molecule type" value="Genomic_DNA"/>
</dbReference>
<reference evidence="3" key="1">
    <citation type="submission" date="2016-11" db="EMBL/GenBank/DDBJ databases">
        <authorList>
            <person name="Jaros S."/>
            <person name="Januszkiewicz K."/>
            <person name="Wedrychowicz H."/>
        </authorList>
    </citation>
    <scope>NUCLEOTIDE SEQUENCE [LARGE SCALE GENOMIC DNA]</scope>
    <source>
        <strain evidence="3">DSM 7057</strain>
    </source>
</reference>
<evidence type="ECO:0000313" key="2">
    <source>
        <dbReference type="EMBL" id="SFW30411.1"/>
    </source>
</evidence>
<proteinExistence type="predicted"/>
<feature type="region of interest" description="Disordered" evidence="1">
    <location>
        <begin position="425"/>
        <end position="458"/>
    </location>
</feature>
<dbReference type="Proteomes" id="UP000182680">
    <property type="component" value="Unassembled WGS sequence"/>
</dbReference>
<evidence type="ECO:0000256" key="1">
    <source>
        <dbReference type="SAM" id="MobiDB-lite"/>
    </source>
</evidence>
<feature type="compositionally biased region" description="Basic residues" evidence="1">
    <location>
        <begin position="1"/>
        <end position="13"/>
    </location>
</feature>
<sequence>MPLFRPRPRRRAASVKPAPGVLHGARQSEEGSLATSLLCLEQWGDLTRGLTPARLVRILEAADAGQIMEQHALFADMEDRCDHLSAEMGKRRRALLTLDWNIIPASDDAKAKDAAEKVREWFDMLPDFEDVLLDMADGIGHGFSALELQWEFSEGIHLPSELTFRPQSWFTCPQNDRNCLHLRDGTLEGAPLWPLGWIVHKHRSKSGWLPRAGLFRVLAWTYLIRAYALNSEMAFTQIHGLPMRVGKYPPGSSKDDKHALLNALRTLGQDAAGIIPQGMDIVFETVNPATQDIPGLLVERCERGMSKAILGGTLTSQADGKTSTHALGMVHNEIRHDLLVADAAQLASTLTAQLVAPLCALNLGITDRKLLPYFRFDTQQAEDLELYANAIPSLAPYLPISSRGIMERLKLPVAADDNDRIRATHVSTPEDQGQEDASTRTAHAKAGPMARPPQDAAQGALDGMQASAALALAGEALLAPLIAELDAGLSPEDMQARLGELYPQMDETQLAEIMARALFVSEVWGRVQA</sequence>
<dbReference type="RefSeq" id="WP_072311430.1">
    <property type="nucleotide sequence ID" value="NZ_FPIW01000008.1"/>
</dbReference>
<dbReference type="AlphaFoldDB" id="A0AA94HRQ8"/>
<organism evidence="2 3">
    <name type="scientific">Desulfovibrio desulfuricans</name>
    <dbReference type="NCBI Taxonomy" id="876"/>
    <lineage>
        <taxon>Bacteria</taxon>
        <taxon>Pseudomonadati</taxon>
        <taxon>Thermodesulfobacteriota</taxon>
        <taxon>Desulfovibrionia</taxon>
        <taxon>Desulfovibrionales</taxon>
        <taxon>Desulfovibrionaceae</taxon>
        <taxon>Desulfovibrio</taxon>
    </lineage>
</organism>